<evidence type="ECO:0000256" key="2">
    <source>
        <dbReference type="ARBA" id="ARBA00023136"/>
    </source>
</evidence>
<name>X1FKB0_9ZZZZ</name>
<proteinExistence type="predicted"/>
<keyword evidence="2" id="KW-0472">Membrane</keyword>
<dbReference type="InterPro" id="IPR006665">
    <property type="entry name" value="OmpA-like"/>
</dbReference>
<reference evidence="5" key="1">
    <citation type="journal article" date="2014" name="Front. Microbiol.">
        <title>High frequency of phylogenetically diverse reductive dehalogenase-homologous genes in deep subseafloor sedimentary metagenomes.</title>
        <authorList>
            <person name="Kawai M."/>
            <person name="Futagami T."/>
            <person name="Toyoda A."/>
            <person name="Takaki Y."/>
            <person name="Nishi S."/>
            <person name="Hori S."/>
            <person name="Arai W."/>
            <person name="Tsubouchi T."/>
            <person name="Morono Y."/>
            <person name="Uchiyama I."/>
            <person name="Ito T."/>
            <person name="Fujiyama A."/>
            <person name="Inagaki F."/>
            <person name="Takami H."/>
        </authorList>
    </citation>
    <scope>NUCLEOTIDE SEQUENCE</scope>
    <source>
        <strain evidence="5">Expedition CK06-06</strain>
    </source>
</reference>
<dbReference type="PANTHER" id="PTHR30329:SF21">
    <property type="entry name" value="LIPOPROTEIN YIAD-RELATED"/>
    <property type="match status" value="1"/>
</dbReference>
<dbReference type="PROSITE" id="PS51123">
    <property type="entry name" value="OMPA_2"/>
    <property type="match status" value="1"/>
</dbReference>
<evidence type="ECO:0000256" key="1">
    <source>
        <dbReference type="ARBA" id="ARBA00004442"/>
    </source>
</evidence>
<dbReference type="Gene3D" id="3.30.1330.60">
    <property type="entry name" value="OmpA-like domain"/>
    <property type="match status" value="1"/>
</dbReference>
<organism evidence="5">
    <name type="scientific">marine sediment metagenome</name>
    <dbReference type="NCBI Taxonomy" id="412755"/>
    <lineage>
        <taxon>unclassified sequences</taxon>
        <taxon>metagenomes</taxon>
        <taxon>ecological metagenomes</taxon>
    </lineage>
</organism>
<gene>
    <name evidence="5" type="ORF">S03H2_17149</name>
</gene>
<protein>
    <recommendedName>
        <fullName evidence="4">OmpA-like domain-containing protein</fullName>
    </recommendedName>
</protein>
<dbReference type="InterPro" id="IPR006664">
    <property type="entry name" value="OMP_bac"/>
</dbReference>
<dbReference type="EMBL" id="BARU01008821">
    <property type="protein sequence ID" value="GAH45402.1"/>
    <property type="molecule type" value="Genomic_DNA"/>
</dbReference>
<dbReference type="GO" id="GO:0009279">
    <property type="term" value="C:cell outer membrane"/>
    <property type="evidence" value="ECO:0007669"/>
    <property type="project" value="UniProtKB-SubCell"/>
</dbReference>
<comment type="subcellular location">
    <subcellularLocation>
        <location evidence="1">Cell outer membrane</location>
    </subcellularLocation>
</comment>
<feature type="non-terminal residue" evidence="5">
    <location>
        <position position="1"/>
    </location>
</feature>
<evidence type="ECO:0000256" key="3">
    <source>
        <dbReference type="ARBA" id="ARBA00023237"/>
    </source>
</evidence>
<sequence length="174" mass="19767">ATSISDIYEGNYSIKLKEKKNYGIEIIAQDYMMYLDIINIPEDFEGKEIIRNFVLKKVKVGEKIILKNIFFETNKAVLTPDSYVELGRVLKLLESTPTLRIEISGHTDNVGSFAVNQRLSEARAKAVLDYLVGQEVNESRLEYAGYAFSQPIAPNDTPDGRAKNRRVEFKILSK</sequence>
<dbReference type="Pfam" id="PF00691">
    <property type="entry name" value="OmpA"/>
    <property type="match status" value="1"/>
</dbReference>
<dbReference type="PANTHER" id="PTHR30329">
    <property type="entry name" value="STATOR ELEMENT OF FLAGELLAR MOTOR COMPLEX"/>
    <property type="match status" value="1"/>
</dbReference>
<dbReference type="InterPro" id="IPR036737">
    <property type="entry name" value="OmpA-like_sf"/>
</dbReference>
<dbReference type="PRINTS" id="PR01021">
    <property type="entry name" value="OMPADOMAIN"/>
</dbReference>
<feature type="domain" description="OmpA-like" evidence="4">
    <location>
        <begin position="60"/>
        <end position="174"/>
    </location>
</feature>
<dbReference type="InterPro" id="IPR050330">
    <property type="entry name" value="Bact_OuterMem_StrucFunc"/>
</dbReference>
<dbReference type="CDD" id="cd07185">
    <property type="entry name" value="OmpA_C-like"/>
    <property type="match status" value="1"/>
</dbReference>
<accession>X1FKB0</accession>
<comment type="caution">
    <text evidence="5">The sequence shown here is derived from an EMBL/GenBank/DDBJ whole genome shotgun (WGS) entry which is preliminary data.</text>
</comment>
<evidence type="ECO:0000259" key="4">
    <source>
        <dbReference type="PROSITE" id="PS51123"/>
    </source>
</evidence>
<dbReference type="AlphaFoldDB" id="X1FKB0"/>
<keyword evidence="3" id="KW-0998">Cell outer membrane</keyword>
<evidence type="ECO:0000313" key="5">
    <source>
        <dbReference type="EMBL" id="GAH45402.1"/>
    </source>
</evidence>
<dbReference type="SUPFAM" id="SSF103088">
    <property type="entry name" value="OmpA-like"/>
    <property type="match status" value="1"/>
</dbReference>